<evidence type="ECO:0000256" key="1">
    <source>
        <dbReference type="ARBA" id="ARBA00022679"/>
    </source>
</evidence>
<sequence>MAAMMRRSVRCLRFFGEAQRLEEHWRLWSRETNAVASKASMEALSMEMKQLAEDTRPSEEQEAAKDALFRQVEQAGKESLDGCTAELFGSAGTKQWMPGSDLDICLLAPDVTTSASQVRSLRKVARALRQTGASHNIQPRFHAQMPILRWTPRRPDRPGSIACDISVGNVLAVANTRLMASYLDLDDRVPLLLRAIKVQIVPIAQGMDVLPWPFQHCHQPLALPRCPKDLMSAELSLFFDNLDASGLAAKKVTIIWEGTAGAGRQYMAAASFLQKLGMTVSLVGPPDVHVLAKHYELAYVCTSPSTHELLSRPSVVAATTANDYDLFEKAWALESEPYTAANIHVICQAIKGFEPELILTSTRPLHRVLAVGNALTIPVLCLALQEPTDVLGDCFEPAWATMKASKLASVLSSELQQWGSSFEQALRISSPAAHFWPSAAQVKALAGKLPRFPYFTLYNFEQLDRKELDFFSYDPDGFCEQPETLPYNLSKRKAKKQKPSNVFALGCFQWDIEEEAYLPVLYDRVEAQKLEEFILHASENLRVNDAELVYVSFGPVICKDVKFMTRLVLRACKIVNLKAIVDTSCGMSLEQIKGDGDEETLKEYCEKNVFFVHKVPAAKFLPRCRVCLHDGNSAMLRQTLQASVPSIMVPIFGQQFQNAQRMMSHGNCALLGDMKGLVPSTLATGLENFMNDKKLFRTIQHKIAVSAQRMTYMSLLAEHRLVHLLQKTWTETLEGNNFLKDMDDLKADDGGAFRCCSVKGRRVQP</sequence>
<evidence type="ECO:0000313" key="3">
    <source>
        <dbReference type="EMBL" id="CAI3990293.1"/>
    </source>
</evidence>
<dbReference type="GO" id="GO:0008194">
    <property type="term" value="F:UDP-glycosyltransferase activity"/>
    <property type="evidence" value="ECO:0007669"/>
    <property type="project" value="InterPro"/>
</dbReference>
<feature type="domain" description="Poly(A) RNA polymerase mitochondrial-like central palm" evidence="2">
    <location>
        <begin position="44"/>
        <end position="183"/>
    </location>
</feature>
<dbReference type="Pfam" id="PF00201">
    <property type="entry name" value="UDPGT"/>
    <property type="match status" value="1"/>
</dbReference>
<dbReference type="InterPro" id="IPR054708">
    <property type="entry name" value="MTPAP-like_central"/>
</dbReference>
<evidence type="ECO:0000313" key="4">
    <source>
        <dbReference type="EMBL" id="CAL1143668.1"/>
    </source>
</evidence>
<evidence type="ECO:0000259" key="2">
    <source>
        <dbReference type="Pfam" id="PF22600"/>
    </source>
</evidence>
<dbReference type="GO" id="GO:0016779">
    <property type="term" value="F:nucleotidyltransferase activity"/>
    <property type="evidence" value="ECO:0007669"/>
    <property type="project" value="UniProtKB-KW"/>
</dbReference>
<name>A0A9P1CGK5_9DINO</name>
<comment type="caution">
    <text evidence="3">The sequence shown here is derived from an EMBL/GenBank/DDBJ whole genome shotgun (WGS) entry which is preliminary data.</text>
</comment>
<dbReference type="OrthoDB" id="2274644at2759"/>
<dbReference type="EMBL" id="CAMXCT030001458">
    <property type="protein sequence ID" value="CAL4777605.1"/>
    <property type="molecule type" value="Genomic_DNA"/>
</dbReference>
<dbReference type="GO" id="GO:0031123">
    <property type="term" value="P:RNA 3'-end processing"/>
    <property type="evidence" value="ECO:0007669"/>
    <property type="project" value="TreeGrafter"/>
</dbReference>
<dbReference type="SUPFAM" id="SSF81301">
    <property type="entry name" value="Nucleotidyltransferase"/>
    <property type="match status" value="1"/>
</dbReference>
<keyword evidence="1" id="KW-0808">Transferase</keyword>
<evidence type="ECO:0000313" key="6">
    <source>
        <dbReference type="Proteomes" id="UP001152797"/>
    </source>
</evidence>
<reference evidence="4" key="2">
    <citation type="submission" date="2024-04" db="EMBL/GenBank/DDBJ databases">
        <authorList>
            <person name="Chen Y."/>
            <person name="Shah S."/>
            <person name="Dougan E. K."/>
            <person name="Thang M."/>
            <person name="Chan C."/>
        </authorList>
    </citation>
    <scope>NUCLEOTIDE SEQUENCE [LARGE SCALE GENOMIC DNA]</scope>
</reference>
<keyword evidence="5" id="KW-0548">Nucleotidyltransferase</keyword>
<reference evidence="3" key="1">
    <citation type="submission" date="2022-10" db="EMBL/GenBank/DDBJ databases">
        <authorList>
            <person name="Chen Y."/>
            <person name="Dougan E. K."/>
            <person name="Chan C."/>
            <person name="Rhodes N."/>
            <person name="Thang M."/>
        </authorList>
    </citation>
    <scope>NUCLEOTIDE SEQUENCE</scope>
</reference>
<dbReference type="Gene3D" id="3.30.460.10">
    <property type="entry name" value="Beta Polymerase, domain 2"/>
    <property type="match status" value="1"/>
</dbReference>
<dbReference type="AlphaFoldDB" id="A0A9P1CGK5"/>
<dbReference type="Pfam" id="PF22600">
    <property type="entry name" value="MTPAP-like_central"/>
    <property type="match status" value="1"/>
</dbReference>
<dbReference type="EMBL" id="CAMXCT020001458">
    <property type="protein sequence ID" value="CAL1143668.1"/>
    <property type="molecule type" value="Genomic_DNA"/>
</dbReference>
<dbReference type="EMBL" id="CAMXCT010001458">
    <property type="protein sequence ID" value="CAI3990293.1"/>
    <property type="molecule type" value="Genomic_DNA"/>
</dbReference>
<gene>
    <name evidence="3" type="ORF">C1SCF055_LOCUS17292</name>
</gene>
<dbReference type="InterPro" id="IPR002213">
    <property type="entry name" value="UDP_glucos_trans"/>
</dbReference>
<dbReference type="InterPro" id="IPR043519">
    <property type="entry name" value="NT_sf"/>
</dbReference>
<dbReference type="Proteomes" id="UP001152797">
    <property type="component" value="Unassembled WGS sequence"/>
</dbReference>
<dbReference type="SUPFAM" id="SSF53756">
    <property type="entry name" value="UDP-Glycosyltransferase/glycogen phosphorylase"/>
    <property type="match status" value="1"/>
</dbReference>
<dbReference type="PANTHER" id="PTHR12271">
    <property type="entry name" value="POLY A POLYMERASE CID PAP -RELATED"/>
    <property type="match status" value="1"/>
</dbReference>
<proteinExistence type="predicted"/>
<accession>A0A9P1CGK5</accession>
<keyword evidence="6" id="KW-1185">Reference proteome</keyword>
<dbReference type="Gene3D" id="3.40.50.2000">
    <property type="entry name" value="Glycogen Phosphorylase B"/>
    <property type="match status" value="2"/>
</dbReference>
<dbReference type="PANTHER" id="PTHR12271:SF40">
    <property type="entry name" value="POLY(A) RNA POLYMERASE GLD2"/>
    <property type="match status" value="1"/>
</dbReference>
<evidence type="ECO:0000313" key="5">
    <source>
        <dbReference type="EMBL" id="CAL4777605.1"/>
    </source>
</evidence>
<protein>
    <submittedName>
        <fullName evidence="5">Terminal uridylyltransferase 7</fullName>
    </submittedName>
</protein>
<organism evidence="3">
    <name type="scientific">Cladocopium goreaui</name>
    <dbReference type="NCBI Taxonomy" id="2562237"/>
    <lineage>
        <taxon>Eukaryota</taxon>
        <taxon>Sar</taxon>
        <taxon>Alveolata</taxon>
        <taxon>Dinophyceae</taxon>
        <taxon>Suessiales</taxon>
        <taxon>Symbiodiniaceae</taxon>
        <taxon>Cladocopium</taxon>
    </lineage>
</organism>
<dbReference type="CDD" id="cd05402">
    <property type="entry name" value="NT_PAP_TUTase"/>
    <property type="match status" value="1"/>
</dbReference>